<dbReference type="EMBL" id="MT631458">
    <property type="protein sequence ID" value="QNO51037.1"/>
    <property type="molecule type" value="Genomic_DNA"/>
</dbReference>
<dbReference type="AlphaFoldDB" id="A0A7G9YSQ3"/>
<name>A0A7G9YSQ3_9EURY</name>
<dbReference type="InterPro" id="IPR035089">
    <property type="entry name" value="Phage_sheath_subtilisin"/>
</dbReference>
<dbReference type="InterPro" id="IPR020287">
    <property type="entry name" value="Tail_sheath_C"/>
</dbReference>
<sequence length="795" mass="88577">MPEYLAPGVYVEEIEIGAKPIEGVSTTTTGYVGMAERGPLNKPTLVTSFAEYQRIFGGHLSEKDYGNKRWLSYAVEGFFVNGGQRLYVSRVTSEKAAKSSGFLPDISEITSDKGVSTSPITPRAATDMKEDEIFLLRDDRQAKDLKLIKYAKALTLNVPAKESYTSDTDIAKMEKDKTAYKILKKVNARGLKIELDAVTDLAAGDVLIINDKTNLEVCIVESIDTDEKVIKVRTSLGFEHSTDVELNKLTPSVTTKKLISTVKAGGTVIPIADTDTDFSPNDTVKIGDEYFVIKATDKDHAIFIPGEPKQQHKVDTKVTQLTPVIEVKAADEGTWGDRIKILVKESSLSNARLTAPAQKQDYLDLDTVTGMEKGTLLKLHTSTPIYGIVTEIIKTEDTTRVKLRNAIDESLEANLEVSTAEFDLMVSLDGIDESFKTLSMDEDHSRYIEKIITEDTSRLIRVKDVSTAIDPSKKIPMLIRDKESVWMLAGGNDGIPPDEELNTTYEGKDSPEPAERTGLYTFKNIDEISIAAIPGITTQHLQNKLIIHCESMEDRFAVLDSEEKADFNEIQRQRNLYDSKYAALYYPWIRVFDPLSKKRTNVPPSGAICGIYARSDIERGVHKAPANEVVRGALGLEEFDGVKRIITKGQQDILNPKGVNCIRVFPGRGIRVWGARTISSDSLWKYINVRRLFLFLEESIDEGTQWVVFEPNDEKLWARVKQTITQFLTRVWKDGALMGTSPEEAFFVKCDRTTMTQDDIDNGRLIVLIGVAPVKPAEFVIFRIAQWAGGSAVTE</sequence>
<reference evidence="4" key="1">
    <citation type="submission" date="2020-06" db="EMBL/GenBank/DDBJ databases">
        <title>Unique genomic features of the anaerobic methanotrophic archaea.</title>
        <authorList>
            <person name="Chadwick G.L."/>
            <person name="Skennerton C.T."/>
            <person name="Laso-Perez R."/>
            <person name="Leu A.O."/>
            <person name="Speth D.R."/>
            <person name="Yu H."/>
            <person name="Morgan-Lang C."/>
            <person name="Hatzenpichler R."/>
            <person name="Goudeau D."/>
            <person name="Malmstrom R."/>
            <person name="Brazelton W.J."/>
            <person name="Woyke T."/>
            <person name="Hallam S.J."/>
            <person name="Tyson G.W."/>
            <person name="Wegener G."/>
            <person name="Boetius A."/>
            <person name="Orphan V."/>
        </authorList>
    </citation>
    <scope>NUCLEOTIDE SEQUENCE</scope>
</reference>
<comment type="similarity">
    <text evidence="1">Belongs to the myoviridae tail sheath protein family.</text>
</comment>
<evidence type="ECO:0000256" key="1">
    <source>
        <dbReference type="ARBA" id="ARBA00008005"/>
    </source>
</evidence>
<dbReference type="PANTHER" id="PTHR35861">
    <property type="match status" value="1"/>
</dbReference>
<dbReference type="Pfam" id="PF17482">
    <property type="entry name" value="Phage_sheath_1C"/>
    <property type="match status" value="1"/>
</dbReference>
<dbReference type="PANTHER" id="PTHR35861:SF1">
    <property type="entry name" value="PHAGE TAIL SHEATH PROTEIN"/>
    <property type="match status" value="1"/>
</dbReference>
<dbReference type="Pfam" id="PF04984">
    <property type="entry name" value="Phage_sheath_1"/>
    <property type="match status" value="1"/>
</dbReference>
<feature type="domain" description="Tail sheath protein C-terminal" evidence="3">
    <location>
        <begin position="679"/>
        <end position="784"/>
    </location>
</feature>
<proteinExistence type="inferred from homology"/>
<protein>
    <submittedName>
        <fullName evidence="4">Uncharacterized protein</fullName>
    </submittedName>
</protein>
<dbReference type="Gene3D" id="3.40.50.11780">
    <property type="match status" value="2"/>
</dbReference>
<organism evidence="4">
    <name type="scientific">Candidatus Methanophagaceae archaeon ANME-1 ERB6</name>
    <dbReference type="NCBI Taxonomy" id="2759912"/>
    <lineage>
        <taxon>Archaea</taxon>
        <taxon>Methanobacteriati</taxon>
        <taxon>Methanobacteriota</taxon>
        <taxon>Stenosarchaea group</taxon>
        <taxon>Methanomicrobia</taxon>
        <taxon>Candidatus Methanophagales</taxon>
        <taxon>Candidatus Methanophagaceae</taxon>
    </lineage>
</organism>
<evidence type="ECO:0000259" key="3">
    <source>
        <dbReference type="Pfam" id="PF17482"/>
    </source>
</evidence>
<accession>A0A7G9YSQ3</accession>
<dbReference type="InterPro" id="IPR052042">
    <property type="entry name" value="Tail_sheath_structural"/>
</dbReference>
<gene>
    <name evidence="4" type="ORF">EDLMLJLI_00030</name>
</gene>
<feature type="domain" description="Tail sheath protein subtilisin-like" evidence="2">
    <location>
        <begin position="538"/>
        <end position="677"/>
    </location>
</feature>
<evidence type="ECO:0000259" key="2">
    <source>
        <dbReference type="Pfam" id="PF04984"/>
    </source>
</evidence>
<evidence type="ECO:0000313" key="4">
    <source>
        <dbReference type="EMBL" id="QNO51037.1"/>
    </source>
</evidence>